<dbReference type="EMBL" id="CP025781">
    <property type="protein sequence ID" value="QBC44920.1"/>
    <property type="molecule type" value="Genomic_DNA"/>
</dbReference>
<evidence type="ECO:0000313" key="1">
    <source>
        <dbReference type="EMBL" id="QBC44920.1"/>
    </source>
</evidence>
<dbReference type="KEGG" id="ifl:C1H71_16185"/>
<keyword evidence="2" id="KW-1185">Reference proteome</keyword>
<proteinExistence type="predicted"/>
<sequence length="337" mass="38237">MPVNIIITLTVDYNAEVHQSAAALFYKIKNKTQMQPASRVVWFDIRLDGPAEAIIFIYEKIWDFNQGNPDYTNSAVYIIGHGAGGKMAGVPDKQLAINLENFLEREAEIPLRCEFEKLCLLACNVGKLSPAMTGPSYLMTLSNMFSKYHFRKIMAWNSWVTLFTFQHLASLCSHNAGEIQQFYNKLMETYETSKTSVGDLCKFETPPTPFKKDLAKKIQLLLDKIPLEQLLSLIGKRLVEVNSTPKSKQFSSPNVLGLTLPSNTFNLPLIEDYRSRRPITMERLVIPALRKKIIDESVIKLILQYSADWGWVYDPEKSKLCLICPEVAMEVGLPNFG</sequence>
<organism evidence="1 2">
    <name type="scientific">Iodobacter fluviatilis</name>
    <dbReference type="NCBI Taxonomy" id="537"/>
    <lineage>
        <taxon>Bacteria</taxon>
        <taxon>Pseudomonadati</taxon>
        <taxon>Pseudomonadota</taxon>
        <taxon>Betaproteobacteria</taxon>
        <taxon>Neisseriales</taxon>
        <taxon>Chitinibacteraceae</taxon>
        <taxon>Iodobacter</taxon>
    </lineage>
</organism>
<gene>
    <name evidence="1" type="ORF">C1H71_16185</name>
</gene>
<accession>A0A7G3GBL1</accession>
<protein>
    <submittedName>
        <fullName evidence="1">Uncharacterized protein</fullName>
    </submittedName>
</protein>
<dbReference type="RefSeq" id="WP_130107431.1">
    <property type="nucleotide sequence ID" value="NZ_CP025781.1"/>
</dbReference>
<dbReference type="AlphaFoldDB" id="A0A7G3GBL1"/>
<evidence type="ECO:0000313" key="2">
    <source>
        <dbReference type="Proteomes" id="UP000515917"/>
    </source>
</evidence>
<name>A0A7G3GBL1_9NEIS</name>
<reference evidence="1 2" key="1">
    <citation type="submission" date="2018-01" db="EMBL/GenBank/DDBJ databases">
        <title>Genome sequence of Iodobacter sp. strain PCH194 isolated from Indian Trans-Himalaya.</title>
        <authorList>
            <person name="Kumar V."/>
            <person name="Thakur V."/>
            <person name="Kumar S."/>
            <person name="Singh D."/>
        </authorList>
    </citation>
    <scope>NUCLEOTIDE SEQUENCE [LARGE SCALE GENOMIC DNA]</scope>
    <source>
        <strain evidence="1 2">PCH194</strain>
    </source>
</reference>
<dbReference type="Proteomes" id="UP000515917">
    <property type="component" value="Chromosome"/>
</dbReference>